<proteinExistence type="predicted"/>
<accession>A0ACA9QF04</accession>
<evidence type="ECO:0000313" key="1">
    <source>
        <dbReference type="EMBL" id="CAG8742623.1"/>
    </source>
</evidence>
<dbReference type="EMBL" id="CAJVPU010041966">
    <property type="protein sequence ID" value="CAG8742623.1"/>
    <property type="molecule type" value="Genomic_DNA"/>
</dbReference>
<protein>
    <submittedName>
        <fullName evidence="1">2202_t:CDS:1</fullName>
    </submittedName>
</protein>
<keyword evidence="2" id="KW-1185">Reference proteome</keyword>
<feature type="non-terminal residue" evidence="1">
    <location>
        <position position="1"/>
    </location>
</feature>
<reference evidence="1" key="1">
    <citation type="submission" date="2021-06" db="EMBL/GenBank/DDBJ databases">
        <authorList>
            <person name="Kallberg Y."/>
            <person name="Tangrot J."/>
            <person name="Rosling A."/>
        </authorList>
    </citation>
    <scope>NUCLEOTIDE SEQUENCE</scope>
    <source>
        <strain evidence="1">IL203A</strain>
    </source>
</reference>
<comment type="caution">
    <text evidence="1">The sequence shown here is derived from an EMBL/GenBank/DDBJ whole genome shotgun (WGS) entry which is preliminary data.</text>
</comment>
<dbReference type="Proteomes" id="UP000789702">
    <property type="component" value="Unassembled WGS sequence"/>
</dbReference>
<evidence type="ECO:0000313" key="2">
    <source>
        <dbReference type="Proteomes" id="UP000789702"/>
    </source>
</evidence>
<name>A0ACA9QF04_9GLOM</name>
<organism evidence="1 2">
    <name type="scientific">Dentiscutata heterogama</name>
    <dbReference type="NCBI Taxonomy" id="1316150"/>
    <lineage>
        <taxon>Eukaryota</taxon>
        <taxon>Fungi</taxon>
        <taxon>Fungi incertae sedis</taxon>
        <taxon>Mucoromycota</taxon>
        <taxon>Glomeromycotina</taxon>
        <taxon>Glomeromycetes</taxon>
        <taxon>Diversisporales</taxon>
        <taxon>Gigasporaceae</taxon>
        <taxon>Dentiscutata</taxon>
    </lineage>
</organism>
<gene>
    <name evidence="1" type="ORF">DHETER_LOCUS14144</name>
</gene>
<sequence length="49" mass="5946">RFITQMKEKKLNIPDPGERFSYVVVKGECYRDEKSRLIPYRVGDYMEYP</sequence>
<feature type="non-terminal residue" evidence="1">
    <location>
        <position position="49"/>
    </location>
</feature>